<comment type="caution">
    <text evidence="1">The sequence shown here is derived from an EMBL/GenBank/DDBJ whole genome shotgun (WGS) entry which is preliminary data.</text>
</comment>
<evidence type="ECO:0000313" key="2">
    <source>
        <dbReference type="Proteomes" id="UP000751190"/>
    </source>
</evidence>
<keyword evidence="2" id="KW-1185">Reference proteome</keyword>
<sequence>MLVSLLSLASLPHLRAPRRELTPRADVRSCGDGTCLIIPAVGGDDDVGVVPRKLTPEMRSAARTIWSWQQSEPGTCCPCVPPARARSPMLRWRPFQSSLSAEAWGAYSGEMLLAMASVLYEPDFTCGGSAFEALTMGLAGKQRMRMRAVDVDPAMPEATACAVRAAVLMKVHAMCIARSVDLVVEPNCLLRADVTT</sequence>
<dbReference type="Proteomes" id="UP000751190">
    <property type="component" value="Unassembled WGS sequence"/>
</dbReference>
<name>A0A8J5XGJ0_DIALT</name>
<dbReference type="EMBL" id="JAGTXO010000007">
    <property type="protein sequence ID" value="KAG8466728.1"/>
    <property type="molecule type" value="Genomic_DNA"/>
</dbReference>
<protein>
    <submittedName>
        <fullName evidence="1">Uncharacterized protein</fullName>
    </submittedName>
</protein>
<evidence type="ECO:0000313" key="1">
    <source>
        <dbReference type="EMBL" id="KAG8466728.1"/>
    </source>
</evidence>
<organism evidence="1 2">
    <name type="scientific">Diacronema lutheri</name>
    <name type="common">Unicellular marine alga</name>
    <name type="synonym">Monochrysis lutheri</name>
    <dbReference type="NCBI Taxonomy" id="2081491"/>
    <lineage>
        <taxon>Eukaryota</taxon>
        <taxon>Haptista</taxon>
        <taxon>Haptophyta</taxon>
        <taxon>Pavlovophyceae</taxon>
        <taxon>Pavlovales</taxon>
        <taxon>Pavlovaceae</taxon>
        <taxon>Diacronema</taxon>
    </lineage>
</organism>
<gene>
    <name evidence="1" type="ORF">KFE25_008107</name>
</gene>
<dbReference type="AlphaFoldDB" id="A0A8J5XGJ0"/>
<accession>A0A8J5XGJ0</accession>
<proteinExistence type="predicted"/>
<reference evidence="1" key="1">
    <citation type="submission" date="2021-05" db="EMBL/GenBank/DDBJ databases">
        <title>The genome of the haptophyte Pavlova lutheri (Diacronema luteri, Pavlovales) - a model for lipid biosynthesis in eukaryotic algae.</title>
        <authorList>
            <person name="Hulatt C.J."/>
            <person name="Posewitz M.C."/>
        </authorList>
    </citation>
    <scope>NUCLEOTIDE SEQUENCE</scope>
    <source>
        <strain evidence="1">NIVA-4/92</strain>
    </source>
</reference>